<dbReference type="InterPro" id="IPR001810">
    <property type="entry name" value="F-box_dom"/>
</dbReference>
<dbReference type="SUPFAM" id="SSF81383">
    <property type="entry name" value="F-box domain"/>
    <property type="match status" value="1"/>
</dbReference>
<protein>
    <recommendedName>
        <fullName evidence="1">F-box domain-containing protein</fullName>
    </recommendedName>
</protein>
<dbReference type="Pfam" id="PF12937">
    <property type="entry name" value="F-box-like"/>
    <property type="match status" value="1"/>
</dbReference>
<accession>A0A2H1FL92</accession>
<feature type="domain" description="F-box" evidence="1">
    <location>
        <begin position="3"/>
        <end position="49"/>
    </location>
</feature>
<dbReference type="AlphaFoldDB" id="A0A2H1FL92"/>
<evidence type="ECO:0000313" key="2">
    <source>
        <dbReference type="EMBL" id="SMR42095.1"/>
    </source>
</evidence>
<dbReference type="InterPro" id="IPR036047">
    <property type="entry name" value="F-box-like_dom_sf"/>
</dbReference>
<gene>
    <name evidence="2" type="ORF">ZT1E4_G873</name>
</gene>
<name>A0A2H1FL92_ZYMTR</name>
<dbReference type="CDD" id="cd09917">
    <property type="entry name" value="F-box_SF"/>
    <property type="match status" value="1"/>
</dbReference>
<evidence type="ECO:0000313" key="3">
    <source>
        <dbReference type="Proteomes" id="UP000245764"/>
    </source>
</evidence>
<proteinExistence type="predicted"/>
<dbReference type="Proteomes" id="UP000245764">
    <property type="component" value="Chromosome 1"/>
</dbReference>
<reference evidence="3" key="1">
    <citation type="submission" date="2017-05" db="EMBL/GenBank/DDBJ databases">
        <authorList>
            <person name="Song R."/>
            <person name="Chenine A.L."/>
            <person name="Ruprecht R.M."/>
        </authorList>
    </citation>
    <scope>NUCLEOTIDE SEQUENCE [LARGE SCALE GENOMIC DNA]</scope>
</reference>
<evidence type="ECO:0000259" key="1">
    <source>
        <dbReference type="PROSITE" id="PS50181"/>
    </source>
</evidence>
<sequence length="388" mass="44184">MAEPRLDALPKELIACIAGYSNARTVLNLGRTCRRIATACDNSLIFKDVLLNSQREHWPGSHLDIDAIATRCGKDVAAWARYAVADQTASEVSRDEHPFRSWERYQAWVPELLAVNHPFAQWSCWRKRLPTDAGEASTTAVYCLAQAVLEGDESTSRQSERRWSIDLAEHDPNLKPDASLSDLLWEFSGMVMKFHKLLKIRRNAWPYNDEAMVPYISLPTMSELRLSRPVNSDHILPLPFSGMHDQWFLEHTRAMVFDPEYFTTGTWCGYYSYSNFFMSSEMLDPPTMGIKFRRVETTSGDTQFLGSDGFDGEGPFGVDVVVSATSGGFDIRGQKAYRFGSTRWDWDLKLTPLGLIGYWGTWDRTFTRKGFLWLWKASDEPEADRVGA</sequence>
<dbReference type="PROSITE" id="PS50181">
    <property type="entry name" value="FBOX"/>
    <property type="match status" value="1"/>
</dbReference>
<organism evidence="2 3">
    <name type="scientific">Zymoseptoria tritici ST99CH_1E4</name>
    <dbReference type="NCBI Taxonomy" id="1276532"/>
    <lineage>
        <taxon>Eukaryota</taxon>
        <taxon>Fungi</taxon>
        <taxon>Dikarya</taxon>
        <taxon>Ascomycota</taxon>
        <taxon>Pezizomycotina</taxon>
        <taxon>Dothideomycetes</taxon>
        <taxon>Dothideomycetidae</taxon>
        <taxon>Mycosphaerellales</taxon>
        <taxon>Mycosphaerellaceae</taxon>
        <taxon>Zymoseptoria</taxon>
    </lineage>
</organism>
<dbReference type="EMBL" id="LT854253">
    <property type="protein sequence ID" value="SMR42095.1"/>
    <property type="molecule type" value="Genomic_DNA"/>
</dbReference>